<dbReference type="Pfam" id="PF04542">
    <property type="entry name" value="Sigma70_r2"/>
    <property type="match status" value="1"/>
</dbReference>
<dbReference type="InterPro" id="IPR046531">
    <property type="entry name" value="DUF6596"/>
</dbReference>
<dbReference type="InterPro" id="IPR011990">
    <property type="entry name" value="TPR-like_helical_dom_sf"/>
</dbReference>
<accession>A0ABW5BGF0</accession>
<dbReference type="InterPro" id="IPR036388">
    <property type="entry name" value="WH-like_DNA-bd_sf"/>
</dbReference>
<dbReference type="Gene3D" id="1.25.40.10">
    <property type="entry name" value="Tetratricopeptide repeat domain"/>
    <property type="match status" value="1"/>
</dbReference>
<dbReference type="SUPFAM" id="SSF48452">
    <property type="entry name" value="TPR-like"/>
    <property type="match status" value="1"/>
</dbReference>
<dbReference type="EMBL" id="JBHUII010000001">
    <property type="protein sequence ID" value="MFD2204634.1"/>
    <property type="molecule type" value="Genomic_DNA"/>
</dbReference>
<feature type="domain" description="RNA polymerase sigma factor 70 region 4 type 2" evidence="2">
    <location>
        <begin position="117"/>
        <end position="167"/>
    </location>
</feature>
<sequence>MHHSLKKEIEKIFKSESGRVLASLIRILGDLDLAEEALQDAFSVALEKWPAEGLPRTPYAWLVSVGKFKAIDTIRRSVRGKELITENFLFETIEHTLGFDEDQYVEKYLIEDDQLRLIFYCCHPMLPLDSRTTLALREICGLSTKEISRAYLTSYENTKRRISRAKTLIKEQNIPYEIPTKKELGQRLDSVMQVIYLIYNEGYSATTGENHFRRELSTQAIYLGRKLVELLPSSESFGLLALFLIQESRKYARVSAEGTILSLDEQDRSLWDQKLIAEGLQLIHQAVMSGRLGNYSLQAAIASVYAVSDSVENTQWELIIGYYDMLLSVNNSPVIELNRAIAVGMHEGPKAAIKLIKRLEKNPKLSSYHILYSTLAEFSKRQGLNDEAVEAYQKAIEFASEELEINYLKQQLKKNLK</sequence>
<dbReference type="PANTHER" id="PTHR47756">
    <property type="entry name" value="BLL6612 PROTEIN-RELATED"/>
    <property type="match status" value="1"/>
</dbReference>
<proteinExistence type="predicted"/>
<dbReference type="RefSeq" id="WP_380248412.1">
    <property type="nucleotide sequence ID" value="NZ_JBHUII010000001.1"/>
</dbReference>
<dbReference type="Pfam" id="PF08281">
    <property type="entry name" value="Sigma70_r4_2"/>
    <property type="match status" value="1"/>
</dbReference>
<dbReference type="InterPro" id="IPR007627">
    <property type="entry name" value="RNA_pol_sigma70_r2"/>
</dbReference>
<dbReference type="Pfam" id="PF20239">
    <property type="entry name" value="DUF6596"/>
    <property type="match status" value="1"/>
</dbReference>
<dbReference type="Gene3D" id="1.10.1740.10">
    <property type="match status" value="1"/>
</dbReference>
<gene>
    <name evidence="4" type="ORF">ACFSKO_03385</name>
</gene>
<reference evidence="5" key="1">
    <citation type="journal article" date="2019" name="Int. J. Syst. Evol. Microbiol.">
        <title>The Global Catalogue of Microorganisms (GCM) 10K type strain sequencing project: providing services to taxonomists for standard genome sequencing and annotation.</title>
        <authorList>
            <consortium name="The Broad Institute Genomics Platform"/>
            <consortium name="The Broad Institute Genome Sequencing Center for Infectious Disease"/>
            <person name="Wu L."/>
            <person name="Ma J."/>
        </authorList>
    </citation>
    <scope>NUCLEOTIDE SEQUENCE [LARGE SCALE GENOMIC DNA]</scope>
    <source>
        <strain evidence="5">CGMCC 4.7192</strain>
    </source>
</reference>
<dbReference type="SUPFAM" id="SSF88659">
    <property type="entry name" value="Sigma3 and sigma4 domains of RNA polymerase sigma factors"/>
    <property type="match status" value="1"/>
</dbReference>
<evidence type="ECO:0000313" key="5">
    <source>
        <dbReference type="Proteomes" id="UP001597294"/>
    </source>
</evidence>
<comment type="caution">
    <text evidence="4">The sequence shown here is derived from an EMBL/GenBank/DDBJ whole genome shotgun (WGS) entry which is preliminary data.</text>
</comment>
<dbReference type="InterPro" id="IPR013325">
    <property type="entry name" value="RNA_pol_sigma_r2"/>
</dbReference>
<feature type="domain" description="DUF6596" evidence="3">
    <location>
        <begin position="187"/>
        <end position="286"/>
    </location>
</feature>
<evidence type="ECO:0000259" key="3">
    <source>
        <dbReference type="Pfam" id="PF20239"/>
    </source>
</evidence>
<evidence type="ECO:0000259" key="1">
    <source>
        <dbReference type="Pfam" id="PF04542"/>
    </source>
</evidence>
<dbReference type="InterPro" id="IPR013249">
    <property type="entry name" value="RNA_pol_sigma70_r4_t2"/>
</dbReference>
<dbReference type="Gene3D" id="1.10.10.10">
    <property type="entry name" value="Winged helix-like DNA-binding domain superfamily/Winged helix DNA-binding domain"/>
    <property type="match status" value="1"/>
</dbReference>
<keyword evidence="5" id="KW-1185">Reference proteome</keyword>
<dbReference type="Proteomes" id="UP001597294">
    <property type="component" value="Unassembled WGS sequence"/>
</dbReference>
<feature type="domain" description="RNA polymerase sigma-70 region 2" evidence="1">
    <location>
        <begin position="13"/>
        <end position="78"/>
    </location>
</feature>
<organism evidence="4 5">
    <name type="scientific">Kiloniella antarctica</name>
    <dbReference type="NCBI Taxonomy" id="1550907"/>
    <lineage>
        <taxon>Bacteria</taxon>
        <taxon>Pseudomonadati</taxon>
        <taxon>Pseudomonadota</taxon>
        <taxon>Alphaproteobacteria</taxon>
        <taxon>Rhodospirillales</taxon>
        <taxon>Kiloniellaceae</taxon>
        <taxon>Kiloniella</taxon>
    </lineage>
</organism>
<dbReference type="PANTHER" id="PTHR47756:SF2">
    <property type="entry name" value="BLL6612 PROTEIN"/>
    <property type="match status" value="1"/>
</dbReference>
<evidence type="ECO:0000313" key="4">
    <source>
        <dbReference type="EMBL" id="MFD2204634.1"/>
    </source>
</evidence>
<dbReference type="SUPFAM" id="SSF88946">
    <property type="entry name" value="Sigma2 domain of RNA polymerase sigma factors"/>
    <property type="match status" value="1"/>
</dbReference>
<protein>
    <submittedName>
        <fullName evidence="4">RNA polymerase sigma factor</fullName>
    </submittedName>
</protein>
<evidence type="ECO:0000259" key="2">
    <source>
        <dbReference type="Pfam" id="PF08281"/>
    </source>
</evidence>
<dbReference type="InterPro" id="IPR013324">
    <property type="entry name" value="RNA_pol_sigma_r3/r4-like"/>
</dbReference>
<name>A0ABW5BGF0_9PROT</name>